<protein>
    <recommendedName>
        <fullName evidence="9">CRISPR-associated endoribonuclease Cas2</fullName>
        <ecNumber evidence="9">3.1.-.-</ecNumber>
    </recommendedName>
</protein>
<evidence type="ECO:0000313" key="12">
    <source>
        <dbReference type="Proteomes" id="UP000234331"/>
    </source>
</evidence>
<dbReference type="SUPFAM" id="SSF143430">
    <property type="entry name" value="TTP0101/SSO1404-like"/>
    <property type="match status" value="1"/>
</dbReference>
<evidence type="ECO:0000256" key="1">
    <source>
        <dbReference type="ARBA" id="ARBA00001946"/>
    </source>
</evidence>
<keyword evidence="7 9" id="KW-0460">Magnesium</keyword>
<dbReference type="EC" id="3.1.-.-" evidence="9"/>
<dbReference type="GO" id="GO:0004521">
    <property type="term" value="F:RNA endonuclease activity"/>
    <property type="evidence" value="ECO:0007669"/>
    <property type="project" value="UniProtKB-UniRule"/>
</dbReference>
<dbReference type="InterPro" id="IPR019199">
    <property type="entry name" value="Virulence_VapD/CRISPR_Cas2"/>
</dbReference>
<dbReference type="GO" id="GO:0043571">
    <property type="term" value="P:maintenance of CRISPR repeat elements"/>
    <property type="evidence" value="ECO:0007669"/>
    <property type="project" value="UniProtKB-UniRule"/>
</dbReference>
<feature type="binding site" evidence="9">
    <location>
        <position position="8"/>
    </location>
    <ligand>
        <name>Mg(2+)</name>
        <dbReference type="ChEBI" id="CHEBI:18420"/>
        <note>catalytic</note>
    </ligand>
</feature>
<evidence type="ECO:0000313" key="11">
    <source>
        <dbReference type="EMBL" id="SNQ50104.1"/>
    </source>
</evidence>
<comment type="similarity">
    <text evidence="2 9 10">Belongs to the CRISPR-associated endoribonuclease Cas2 protein family.</text>
</comment>
<dbReference type="GO" id="GO:0016787">
    <property type="term" value="F:hydrolase activity"/>
    <property type="evidence" value="ECO:0007669"/>
    <property type="project" value="UniProtKB-KW"/>
</dbReference>
<evidence type="ECO:0000256" key="5">
    <source>
        <dbReference type="ARBA" id="ARBA00022759"/>
    </source>
</evidence>
<dbReference type="EMBL" id="FZMO01000336">
    <property type="protein sequence ID" value="SNQ50104.1"/>
    <property type="molecule type" value="Genomic_DNA"/>
</dbReference>
<comment type="subunit">
    <text evidence="9">Homodimer, forms a heterotetramer with a Cas1 homodimer.</text>
</comment>
<evidence type="ECO:0000256" key="4">
    <source>
        <dbReference type="ARBA" id="ARBA00022723"/>
    </source>
</evidence>
<evidence type="ECO:0000256" key="8">
    <source>
        <dbReference type="ARBA" id="ARBA00023118"/>
    </source>
</evidence>
<dbReference type="Gene3D" id="3.30.70.240">
    <property type="match status" value="1"/>
</dbReference>
<dbReference type="Pfam" id="PF09827">
    <property type="entry name" value="CRISPR_Cas2"/>
    <property type="match status" value="1"/>
</dbReference>
<evidence type="ECO:0000256" key="7">
    <source>
        <dbReference type="ARBA" id="ARBA00022842"/>
    </source>
</evidence>
<proteinExistence type="inferred from homology"/>
<comment type="function">
    <text evidence="9">CRISPR (clustered regularly interspaced short palindromic repeat), is an adaptive immune system that provides protection against mobile genetic elements (viruses, transposable elements and conjugative plasmids). CRISPR clusters contain sequences complementary to antecedent mobile elements and target invading nucleic acids. CRISPR clusters are transcribed and processed into CRISPR RNA (crRNA). Functions as a ssRNA-specific endoribonuclease. Involved in the integration of spacer DNA into the CRISPR cassette.</text>
</comment>
<evidence type="ECO:0000256" key="9">
    <source>
        <dbReference type="HAMAP-Rule" id="MF_01471"/>
    </source>
</evidence>
<dbReference type="PANTHER" id="PTHR34405">
    <property type="entry name" value="CRISPR-ASSOCIATED ENDORIBONUCLEASE CAS2"/>
    <property type="match status" value="1"/>
</dbReference>
<dbReference type="OrthoDB" id="9798176at2"/>
<dbReference type="CDD" id="cd09725">
    <property type="entry name" value="Cas2_I_II_III"/>
    <property type="match status" value="1"/>
</dbReference>
<dbReference type="AlphaFoldDB" id="A0A2I2KWS2"/>
<dbReference type="Proteomes" id="UP000234331">
    <property type="component" value="Unassembled WGS sequence"/>
</dbReference>
<keyword evidence="3 9" id="KW-0540">Nuclease</keyword>
<dbReference type="HAMAP" id="MF_01471">
    <property type="entry name" value="Cas2"/>
    <property type="match status" value="1"/>
</dbReference>
<dbReference type="PANTHER" id="PTHR34405:SF3">
    <property type="entry name" value="CRISPR-ASSOCIATED ENDORIBONUCLEASE CAS2 3"/>
    <property type="match status" value="1"/>
</dbReference>
<evidence type="ECO:0000256" key="2">
    <source>
        <dbReference type="ARBA" id="ARBA00009959"/>
    </source>
</evidence>
<comment type="cofactor">
    <cofactor evidence="1 9">
        <name>Mg(2+)</name>
        <dbReference type="ChEBI" id="CHEBI:18420"/>
    </cofactor>
</comment>
<gene>
    <name evidence="11" type="primary">cas</name>
    <name evidence="9" type="synonym">cas2</name>
    <name evidence="11" type="ORF">FRACA_4000001</name>
</gene>
<dbReference type="NCBIfam" id="TIGR01573">
    <property type="entry name" value="cas2"/>
    <property type="match status" value="1"/>
</dbReference>
<keyword evidence="6 9" id="KW-0378">Hydrolase</keyword>
<dbReference type="PIRSF" id="PIRSF032582">
    <property type="entry name" value="Cas2"/>
    <property type="match status" value="1"/>
</dbReference>
<keyword evidence="4 9" id="KW-0479">Metal-binding</keyword>
<keyword evidence="8 9" id="KW-0051">Antiviral defense</keyword>
<dbReference type="GO" id="GO:0046872">
    <property type="term" value="F:metal ion binding"/>
    <property type="evidence" value="ECO:0007669"/>
    <property type="project" value="UniProtKB-UniRule"/>
</dbReference>
<dbReference type="InterPro" id="IPR021127">
    <property type="entry name" value="CRISPR_associated_Cas2"/>
</dbReference>
<keyword evidence="12" id="KW-1185">Reference proteome</keyword>
<organism evidence="11 12">
    <name type="scientific">Frankia canadensis</name>
    <dbReference type="NCBI Taxonomy" id="1836972"/>
    <lineage>
        <taxon>Bacteria</taxon>
        <taxon>Bacillati</taxon>
        <taxon>Actinomycetota</taxon>
        <taxon>Actinomycetes</taxon>
        <taxon>Frankiales</taxon>
        <taxon>Frankiaceae</taxon>
        <taxon>Frankia</taxon>
    </lineage>
</organism>
<name>A0A2I2KWS2_9ACTN</name>
<evidence type="ECO:0000256" key="10">
    <source>
        <dbReference type="PIRNR" id="PIRNR032582"/>
    </source>
</evidence>
<evidence type="ECO:0000256" key="3">
    <source>
        <dbReference type="ARBA" id="ARBA00022722"/>
    </source>
</evidence>
<dbReference type="GO" id="GO:0051607">
    <property type="term" value="P:defense response to virus"/>
    <property type="evidence" value="ECO:0007669"/>
    <property type="project" value="UniProtKB-UniRule"/>
</dbReference>
<reference evidence="11 12" key="1">
    <citation type="submission" date="2017-06" db="EMBL/GenBank/DDBJ databases">
        <authorList>
            <person name="Kim H.J."/>
            <person name="Triplett B.A."/>
        </authorList>
    </citation>
    <scope>NUCLEOTIDE SEQUENCE [LARGE SCALE GENOMIC DNA]</scope>
    <source>
        <strain evidence="11">FRACA_ARgP5</strain>
    </source>
</reference>
<sequence>MMLMICYDITDDARREDVAALLSGYGPRVQLSVFECEVPGADGARELRAALRQRIDPLVDQVRIYPMTQATFSERYLLGARTVEERADYWIVR</sequence>
<accession>A0A2I2KWS2</accession>
<evidence type="ECO:0000256" key="6">
    <source>
        <dbReference type="ARBA" id="ARBA00022801"/>
    </source>
</evidence>
<keyword evidence="5 9" id="KW-0255">Endonuclease</keyword>